<dbReference type="InterPro" id="IPR011711">
    <property type="entry name" value="GntR_C"/>
</dbReference>
<dbReference type="Proteomes" id="UP000317484">
    <property type="component" value="Unassembled WGS sequence"/>
</dbReference>
<evidence type="ECO:0000313" key="5">
    <source>
        <dbReference type="EMBL" id="SMO49124.1"/>
    </source>
</evidence>
<dbReference type="Pfam" id="PF07729">
    <property type="entry name" value="FCD"/>
    <property type="match status" value="1"/>
</dbReference>
<dbReference type="SMART" id="SM00345">
    <property type="entry name" value="HTH_GNTR"/>
    <property type="match status" value="1"/>
</dbReference>
<organism evidence="5 6">
    <name type="scientific">Geodermatophilus aquaeductus</name>
    <dbReference type="NCBI Taxonomy" id="1564161"/>
    <lineage>
        <taxon>Bacteria</taxon>
        <taxon>Bacillati</taxon>
        <taxon>Actinomycetota</taxon>
        <taxon>Actinomycetes</taxon>
        <taxon>Geodermatophilales</taxon>
        <taxon>Geodermatophilaceae</taxon>
        <taxon>Geodermatophilus</taxon>
    </lineage>
</organism>
<keyword evidence="3" id="KW-0804">Transcription</keyword>
<dbReference type="InterPro" id="IPR036390">
    <property type="entry name" value="WH_DNA-bd_sf"/>
</dbReference>
<sequence length="224" mass="23324">MSVVTAPLVPVGRVLLRDQALVRIRTAIVSGELPPGSVVKDADLAARLGLSVAPVRAALARLVDEGLVEAKPQSHTRVTPLRPRQVRDAAVVVRAMHELAAREGAGRTTADDVVAMGVANARFAAAVDAGDLDAALDADDDLHAVLLARAGNTALTATVERFTPTIRRLERARFAAAHGRESVALHDRLIAACAAGDVDAAVATTTEIWTALLSGLEETDDDAG</sequence>
<dbReference type="PROSITE" id="PS50949">
    <property type="entry name" value="HTH_GNTR"/>
    <property type="match status" value="1"/>
</dbReference>
<feature type="domain" description="HTH gntR-type" evidence="4">
    <location>
        <begin position="14"/>
        <end position="81"/>
    </location>
</feature>
<dbReference type="AlphaFoldDB" id="A0A521BPP8"/>
<dbReference type="Gene3D" id="1.10.10.10">
    <property type="entry name" value="Winged helix-like DNA-binding domain superfamily/Winged helix DNA-binding domain"/>
    <property type="match status" value="1"/>
</dbReference>
<dbReference type="Pfam" id="PF00392">
    <property type="entry name" value="GntR"/>
    <property type="match status" value="1"/>
</dbReference>
<dbReference type="PANTHER" id="PTHR43537">
    <property type="entry name" value="TRANSCRIPTIONAL REGULATOR, GNTR FAMILY"/>
    <property type="match status" value="1"/>
</dbReference>
<keyword evidence="6" id="KW-1185">Reference proteome</keyword>
<evidence type="ECO:0000256" key="1">
    <source>
        <dbReference type="ARBA" id="ARBA00023015"/>
    </source>
</evidence>
<dbReference type="SMART" id="SM00895">
    <property type="entry name" value="FCD"/>
    <property type="match status" value="1"/>
</dbReference>
<protein>
    <submittedName>
        <fullName evidence="5">DNA-binding transcriptional regulator, GntR family</fullName>
    </submittedName>
</protein>
<dbReference type="PANTHER" id="PTHR43537:SF5">
    <property type="entry name" value="UXU OPERON TRANSCRIPTIONAL REGULATOR"/>
    <property type="match status" value="1"/>
</dbReference>
<keyword evidence="2 5" id="KW-0238">DNA-binding</keyword>
<gene>
    <name evidence="5" type="ORF">SAMN06273567_101922</name>
</gene>
<dbReference type="GO" id="GO:0003700">
    <property type="term" value="F:DNA-binding transcription factor activity"/>
    <property type="evidence" value="ECO:0007669"/>
    <property type="project" value="InterPro"/>
</dbReference>
<dbReference type="SUPFAM" id="SSF46785">
    <property type="entry name" value="Winged helix' DNA-binding domain"/>
    <property type="match status" value="1"/>
</dbReference>
<evidence type="ECO:0000256" key="3">
    <source>
        <dbReference type="ARBA" id="ARBA00023163"/>
    </source>
</evidence>
<dbReference type="EMBL" id="FXTJ01000001">
    <property type="protein sequence ID" value="SMO49124.1"/>
    <property type="molecule type" value="Genomic_DNA"/>
</dbReference>
<evidence type="ECO:0000313" key="6">
    <source>
        <dbReference type="Proteomes" id="UP000317484"/>
    </source>
</evidence>
<proteinExistence type="predicted"/>
<dbReference type="InterPro" id="IPR036388">
    <property type="entry name" value="WH-like_DNA-bd_sf"/>
</dbReference>
<keyword evidence="1" id="KW-0805">Transcription regulation</keyword>
<dbReference type="Gene3D" id="1.20.120.530">
    <property type="entry name" value="GntR ligand-binding domain-like"/>
    <property type="match status" value="1"/>
</dbReference>
<dbReference type="SUPFAM" id="SSF48008">
    <property type="entry name" value="GntR ligand-binding domain-like"/>
    <property type="match status" value="1"/>
</dbReference>
<dbReference type="CDD" id="cd07377">
    <property type="entry name" value="WHTH_GntR"/>
    <property type="match status" value="1"/>
</dbReference>
<evidence type="ECO:0000259" key="4">
    <source>
        <dbReference type="PROSITE" id="PS50949"/>
    </source>
</evidence>
<dbReference type="InterPro" id="IPR008920">
    <property type="entry name" value="TF_FadR/GntR_C"/>
</dbReference>
<dbReference type="GO" id="GO:0003677">
    <property type="term" value="F:DNA binding"/>
    <property type="evidence" value="ECO:0007669"/>
    <property type="project" value="UniProtKB-KW"/>
</dbReference>
<dbReference type="InterPro" id="IPR000524">
    <property type="entry name" value="Tscrpt_reg_HTH_GntR"/>
</dbReference>
<reference evidence="5 6" key="1">
    <citation type="submission" date="2017-05" db="EMBL/GenBank/DDBJ databases">
        <authorList>
            <person name="Varghese N."/>
            <person name="Submissions S."/>
        </authorList>
    </citation>
    <scope>NUCLEOTIDE SEQUENCE [LARGE SCALE GENOMIC DNA]</scope>
    <source>
        <strain evidence="5 6">DSM 46834</strain>
    </source>
</reference>
<accession>A0A521BPP8</accession>
<name>A0A521BPP8_9ACTN</name>
<evidence type="ECO:0000256" key="2">
    <source>
        <dbReference type="ARBA" id="ARBA00023125"/>
    </source>
</evidence>